<protein>
    <recommendedName>
        <fullName evidence="2">F-box domain-containing protein</fullName>
    </recommendedName>
</protein>
<sequence>MGEKDPQPTTLLDVSTDSFAIIFAHVGVRPLLAELCQLSEVCSTFRSIVHDEATWQILCKYAWSIDAMDVSVDWPRLSSYRTLYALLETWAARQGFYALVDAFPWGALLLLRFHSGQFIGELIYHAPASDGGKCVEQPRVRVLTVDFNAAQPASTSGETADLGTERGTASARVPPWLAAAKAPRIQWCGIDVTECTCETSPPEVLPHTELLRRFPWFEYNHPGFLERSLLPTSIRPQQGGWLSFRSYLSLDVDTTDLDESVEAAQMQVQAAWQVARSTPPPESSSWEQRLRTIAGRGQLTLGLVEGPRGLLELTSVREASGAQLGGLYVGEYPATEYGQYSKQALLIEPRTFDLSVAAEVAELRALFRNDERCVDELRSHPDFGPGASSCTFLVGKKVTGDFHVPMGACTFIALISPKLDASPPCPSAVRTRGGHLPIVRGWSGFGTLAFPGFGNPHFSPGWLVQIEDDVDGCRFAFMFEGRESDPANVLTRVASQSTACYLGEAGDMRLFGLEAAAAAVALD</sequence>
<dbReference type="AlphaFoldDB" id="A0A7S2IA19"/>
<evidence type="ECO:0008006" key="2">
    <source>
        <dbReference type="Google" id="ProtNLM"/>
    </source>
</evidence>
<organism evidence="1">
    <name type="scientific">Haptolina brevifila</name>
    <dbReference type="NCBI Taxonomy" id="156173"/>
    <lineage>
        <taxon>Eukaryota</taxon>
        <taxon>Haptista</taxon>
        <taxon>Haptophyta</taxon>
        <taxon>Prymnesiophyceae</taxon>
        <taxon>Prymnesiales</taxon>
        <taxon>Prymnesiaceae</taxon>
        <taxon>Haptolina</taxon>
    </lineage>
</organism>
<dbReference type="SUPFAM" id="SSF81383">
    <property type="entry name" value="F-box domain"/>
    <property type="match status" value="1"/>
</dbReference>
<accession>A0A7S2IA19</accession>
<dbReference type="Pfam" id="PF12014">
    <property type="entry name" value="Cyclin_D1_bind"/>
    <property type="match status" value="1"/>
</dbReference>
<reference evidence="1" key="1">
    <citation type="submission" date="2021-01" db="EMBL/GenBank/DDBJ databases">
        <authorList>
            <person name="Corre E."/>
            <person name="Pelletier E."/>
            <person name="Niang G."/>
            <person name="Scheremetjew M."/>
            <person name="Finn R."/>
            <person name="Kale V."/>
            <person name="Holt S."/>
            <person name="Cochrane G."/>
            <person name="Meng A."/>
            <person name="Brown T."/>
            <person name="Cohen L."/>
        </authorList>
    </citation>
    <scope>NUCLEOTIDE SEQUENCE</scope>
    <source>
        <strain evidence="1">UTEX LB 985</strain>
    </source>
</reference>
<name>A0A7S2IA19_9EUKA</name>
<dbReference type="EMBL" id="HBGU01058971">
    <property type="protein sequence ID" value="CAD9512009.1"/>
    <property type="molecule type" value="Transcribed_RNA"/>
</dbReference>
<proteinExistence type="predicted"/>
<evidence type="ECO:0000313" key="1">
    <source>
        <dbReference type="EMBL" id="CAD9512009.1"/>
    </source>
</evidence>
<gene>
    <name evidence="1" type="ORF">CBRE1094_LOCUS32062</name>
</gene>
<dbReference type="InterPro" id="IPR036047">
    <property type="entry name" value="F-box-like_dom_sf"/>
</dbReference>